<dbReference type="OrthoDB" id="5387995at2759"/>
<feature type="region of interest" description="Disordered" evidence="1">
    <location>
        <begin position="211"/>
        <end position="240"/>
    </location>
</feature>
<name>A0A165JV11_XYLHT</name>
<evidence type="ECO:0000256" key="1">
    <source>
        <dbReference type="SAM" id="MobiDB-lite"/>
    </source>
</evidence>
<dbReference type="InParanoid" id="A0A165JV11"/>
<feature type="compositionally biased region" description="Basic and acidic residues" evidence="1">
    <location>
        <begin position="217"/>
        <end position="230"/>
    </location>
</feature>
<sequence>MSVDSLEINAKAGSSTKHQLPRLGSADEERSADIKGASSKRARPVVEANSDLTAGPNKRRLLHSCQVTSRQTRPFAAPAPHGVNQNSLRAAIRSRQRALGSDGMRRQAWLNSLRIRGSELKELDREAFELVERHHREQSRSIEPAPPAHPVPRLLSSSLGLSNYDAFDAEDIMLQETEDSGPPLIYSDFNFTDSNTPIAPSGIWDSAMHILDEPNEDHESSSEELKEAEQQSRLSFTQFI</sequence>
<evidence type="ECO:0000313" key="2">
    <source>
        <dbReference type="EMBL" id="KZF26666.1"/>
    </source>
</evidence>
<dbReference type="RefSeq" id="XP_018192221.1">
    <property type="nucleotide sequence ID" value="XM_018331623.1"/>
</dbReference>
<keyword evidence="3" id="KW-1185">Reference proteome</keyword>
<dbReference type="Proteomes" id="UP000076632">
    <property type="component" value="Unassembled WGS sequence"/>
</dbReference>
<protein>
    <submittedName>
        <fullName evidence="2">Uncharacterized protein</fullName>
    </submittedName>
</protein>
<proteinExistence type="predicted"/>
<accession>A0A165JV11</accession>
<feature type="region of interest" description="Disordered" evidence="1">
    <location>
        <begin position="1"/>
        <end position="56"/>
    </location>
</feature>
<feature type="compositionally biased region" description="Polar residues" evidence="1">
    <location>
        <begin position="231"/>
        <end position="240"/>
    </location>
</feature>
<organism evidence="2 3">
    <name type="scientific">Xylona heveae (strain CBS 132557 / TC161)</name>
    <dbReference type="NCBI Taxonomy" id="1328760"/>
    <lineage>
        <taxon>Eukaryota</taxon>
        <taxon>Fungi</taxon>
        <taxon>Dikarya</taxon>
        <taxon>Ascomycota</taxon>
        <taxon>Pezizomycotina</taxon>
        <taxon>Xylonomycetes</taxon>
        <taxon>Xylonales</taxon>
        <taxon>Xylonaceae</taxon>
        <taxon>Xylona</taxon>
    </lineage>
</organism>
<dbReference type="AlphaFoldDB" id="A0A165JV11"/>
<dbReference type="STRING" id="1328760.A0A165JV11"/>
<dbReference type="GeneID" id="28896760"/>
<reference evidence="2 3" key="1">
    <citation type="journal article" date="2016" name="Fungal Biol.">
        <title>The genome of Xylona heveae provides a window into fungal endophytism.</title>
        <authorList>
            <person name="Gazis R."/>
            <person name="Kuo A."/>
            <person name="Riley R."/>
            <person name="LaButti K."/>
            <person name="Lipzen A."/>
            <person name="Lin J."/>
            <person name="Amirebrahimi M."/>
            <person name="Hesse C.N."/>
            <person name="Spatafora J.W."/>
            <person name="Henrissat B."/>
            <person name="Hainaut M."/>
            <person name="Grigoriev I.V."/>
            <person name="Hibbett D.S."/>
        </authorList>
    </citation>
    <scope>NUCLEOTIDE SEQUENCE [LARGE SCALE GENOMIC DNA]</scope>
    <source>
        <strain evidence="2 3">TC161</strain>
    </source>
</reference>
<dbReference type="EMBL" id="KV407454">
    <property type="protein sequence ID" value="KZF26666.1"/>
    <property type="molecule type" value="Genomic_DNA"/>
</dbReference>
<evidence type="ECO:0000313" key="3">
    <source>
        <dbReference type="Proteomes" id="UP000076632"/>
    </source>
</evidence>
<gene>
    <name evidence="2" type="ORF">L228DRAFT_243164</name>
</gene>